<evidence type="ECO:0000259" key="1">
    <source>
        <dbReference type="Pfam" id="PF12728"/>
    </source>
</evidence>
<dbReference type="InterPro" id="IPR041657">
    <property type="entry name" value="HTH_17"/>
</dbReference>
<reference evidence="2 3" key="1">
    <citation type="submission" date="2018-07" db="EMBL/GenBank/DDBJ databases">
        <title>Halomonas rutogse sp. nov., isolated from Lake TangqianCo on Tibetan Plateau.</title>
        <authorList>
            <person name="Lu H."/>
            <person name="Xing P."/>
            <person name="Wu Q."/>
        </authorList>
    </citation>
    <scope>NUCLEOTIDE SEQUENCE [LARGE SCALE GENOMIC DNA]</scope>
    <source>
        <strain evidence="2 3">TQ8S</strain>
    </source>
</reference>
<sequence length="68" mass="7450">MSANPARKCLAERQAAEYLGFAPATLRQSRHTGKLAGVCAPKHIKLGRSVRYYASDLDTWLKSTEVSA</sequence>
<evidence type="ECO:0000313" key="2">
    <source>
        <dbReference type="EMBL" id="RCV90301.1"/>
    </source>
</evidence>
<protein>
    <submittedName>
        <fullName evidence="2">DNA-binding protein</fullName>
    </submittedName>
</protein>
<gene>
    <name evidence="2" type="ORF">DU506_11845</name>
</gene>
<dbReference type="Pfam" id="PF12728">
    <property type="entry name" value="HTH_17"/>
    <property type="match status" value="1"/>
</dbReference>
<accession>A0A368U0E8</accession>
<dbReference type="EMBL" id="QPIJ01000027">
    <property type="protein sequence ID" value="RCV90301.1"/>
    <property type="molecule type" value="Genomic_DNA"/>
</dbReference>
<keyword evidence="2" id="KW-0238">DNA-binding</keyword>
<keyword evidence="3" id="KW-1185">Reference proteome</keyword>
<comment type="caution">
    <text evidence="2">The sequence shown here is derived from an EMBL/GenBank/DDBJ whole genome shotgun (WGS) entry which is preliminary data.</text>
</comment>
<proteinExistence type="predicted"/>
<feature type="domain" description="Helix-turn-helix" evidence="1">
    <location>
        <begin position="14"/>
        <end position="63"/>
    </location>
</feature>
<organism evidence="2 3">
    <name type="scientific">Vreelandella rituensis</name>
    <dbReference type="NCBI Taxonomy" id="2282306"/>
    <lineage>
        <taxon>Bacteria</taxon>
        <taxon>Pseudomonadati</taxon>
        <taxon>Pseudomonadota</taxon>
        <taxon>Gammaproteobacteria</taxon>
        <taxon>Oceanospirillales</taxon>
        <taxon>Halomonadaceae</taxon>
        <taxon>Vreelandella</taxon>
    </lineage>
</organism>
<dbReference type="GO" id="GO:0003677">
    <property type="term" value="F:DNA binding"/>
    <property type="evidence" value="ECO:0007669"/>
    <property type="project" value="UniProtKB-KW"/>
</dbReference>
<evidence type="ECO:0000313" key="3">
    <source>
        <dbReference type="Proteomes" id="UP000253204"/>
    </source>
</evidence>
<dbReference type="AlphaFoldDB" id="A0A368U0E8"/>
<name>A0A368U0E8_9GAMM</name>
<dbReference type="Proteomes" id="UP000253204">
    <property type="component" value="Unassembled WGS sequence"/>
</dbReference>
<dbReference type="RefSeq" id="WP_114487136.1">
    <property type="nucleotide sequence ID" value="NZ_CBCSHM010000030.1"/>
</dbReference>
<dbReference type="OrthoDB" id="8537306at2"/>